<dbReference type="GO" id="GO:0045747">
    <property type="term" value="P:positive regulation of Notch signaling pathway"/>
    <property type="evidence" value="ECO:0007669"/>
    <property type="project" value="TreeGrafter"/>
</dbReference>
<dbReference type="Proteomes" id="UP000694419">
    <property type="component" value="Unplaced"/>
</dbReference>
<dbReference type="Pfam" id="PF14780">
    <property type="entry name" value="NEPRO_N"/>
    <property type="match status" value="1"/>
</dbReference>
<organism evidence="2 3">
    <name type="scientific">Calidris pygmaea</name>
    <name type="common">Spoon-billed sandpiper</name>
    <dbReference type="NCBI Taxonomy" id="425635"/>
    <lineage>
        <taxon>Eukaryota</taxon>
        <taxon>Metazoa</taxon>
        <taxon>Chordata</taxon>
        <taxon>Craniata</taxon>
        <taxon>Vertebrata</taxon>
        <taxon>Euteleostomi</taxon>
        <taxon>Archelosauria</taxon>
        <taxon>Archosauria</taxon>
        <taxon>Dinosauria</taxon>
        <taxon>Saurischia</taxon>
        <taxon>Theropoda</taxon>
        <taxon>Coelurosauria</taxon>
        <taxon>Aves</taxon>
        <taxon>Neognathae</taxon>
        <taxon>Neoaves</taxon>
        <taxon>Charadriiformes</taxon>
        <taxon>Scolopacidae</taxon>
        <taxon>Calidris</taxon>
    </lineage>
</organism>
<keyword evidence="3" id="KW-1185">Reference proteome</keyword>
<dbReference type="Ensembl" id="ENSCPGT00000014287.1">
    <property type="protein sequence ID" value="ENSCPGP00000013031.1"/>
    <property type="gene ID" value="ENSCPGG00000009252.1"/>
</dbReference>
<sequence>AGKMAAPEAAWNRLEVPWPASSATVALAAGHPAVRWLPALRRRCGLAVKRLSGTGLSAEEGVLRAVLYVYHNRLLRHRPYLALQQVEQCLKRLWKMNLVGCIETLAGLIPKKNAPQAHAECLVPSQPMLETVALKVLGGCKLILRLLDCCCKAFLLSVQHLCSEEFILLNTVASGLLSRLWIQYGCVLQSLISLYGILSTSLHLVSETQQMPYIKGFTFPSDISNFLGVNVSSEVKKQKARMLTTKKSTSWLKQLFPTMPEAASVVEKKRHFATCRSAVKNCSMPCPADIGEPVLVTRANRGKHLGFDVKNYLCYSLFQGISISSTPFKAKSASLSSRLAKPQHAGALVQMVQTATSFGELSEALRKAILWCKGNRFKSAAYFLRNKLLKSNRLHHVEAQGCSLKKKLCCVKTSVRKYLLYGSQNVRWPKQYLGARFCRRRIKSSTRLKRTLKTARQNPSELFGICENRASLILSAYQDGPPSQEGHSSADTASVKLSTAGTPKQLLREGNPGPVWKEATENVDIDSIFAAMGV</sequence>
<feature type="domain" description="Nucleolus and neural progenitor protein-like N-terminal" evidence="1">
    <location>
        <begin position="11"/>
        <end position="198"/>
    </location>
</feature>
<reference evidence="2" key="2">
    <citation type="submission" date="2025-09" db="UniProtKB">
        <authorList>
            <consortium name="Ensembl"/>
        </authorList>
    </citation>
    <scope>IDENTIFICATION</scope>
</reference>
<dbReference type="InterPro" id="IPR027951">
    <property type="entry name" value="Nepro_N"/>
</dbReference>
<protein>
    <submittedName>
        <fullName evidence="2">Nucleolus and neural progenitor protein</fullName>
    </submittedName>
</protein>
<dbReference type="PANTHER" id="PTHR34761:SF1">
    <property type="entry name" value="NUCLEOLUS AND NEURAL PROGENITOR PROTEIN"/>
    <property type="match status" value="1"/>
</dbReference>
<evidence type="ECO:0000259" key="1">
    <source>
        <dbReference type="Pfam" id="PF14780"/>
    </source>
</evidence>
<dbReference type="PANTHER" id="PTHR34761">
    <property type="entry name" value="NUCLEOLUS AND NEURAL PROGENITOR PROTEIN"/>
    <property type="match status" value="1"/>
</dbReference>
<evidence type="ECO:0000313" key="3">
    <source>
        <dbReference type="Proteomes" id="UP000694419"/>
    </source>
</evidence>
<dbReference type="InterPro" id="IPR052835">
    <property type="entry name" value="Nepro"/>
</dbReference>
<proteinExistence type="predicted"/>
<reference evidence="2" key="1">
    <citation type="submission" date="2025-08" db="UniProtKB">
        <authorList>
            <consortium name="Ensembl"/>
        </authorList>
    </citation>
    <scope>IDENTIFICATION</scope>
</reference>
<name>A0A8C3JTI6_9CHAR</name>
<dbReference type="GO" id="GO:0005634">
    <property type="term" value="C:nucleus"/>
    <property type="evidence" value="ECO:0007669"/>
    <property type="project" value="TreeGrafter"/>
</dbReference>
<accession>A0A8C3JTI6</accession>
<dbReference type="AlphaFoldDB" id="A0A8C3JTI6"/>
<evidence type="ECO:0000313" key="2">
    <source>
        <dbReference type="Ensembl" id="ENSCPGP00000013031.1"/>
    </source>
</evidence>